<dbReference type="EMBL" id="GG704916">
    <property type="protein sequence ID" value="EAS32041.1"/>
    <property type="molecule type" value="Genomic_DNA"/>
</dbReference>
<organism evidence="1 2">
    <name type="scientific">Coccidioides immitis (strain RS)</name>
    <name type="common">Valley fever fungus</name>
    <dbReference type="NCBI Taxonomy" id="246410"/>
    <lineage>
        <taxon>Eukaryota</taxon>
        <taxon>Fungi</taxon>
        <taxon>Dikarya</taxon>
        <taxon>Ascomycota</taxon>
        <taxon>Pezizomycotina</taxon>
        <taxon>Eurotiomycetes</taxon>
        <taxon>Eurotiomycetidae</taxon>
        <taxon>Onygenales</taxon>
        <taxon>Onygenaceae</taxon>
        <taxon>Coccidioides</taxon>
    </lineage>
</organism>
<accession>A0A0E1RWI3</accession>
<sequence>MAPSSNWTEASTIDTGVRVDPKGVYLLLWDQGMPDIFHWGVLISQTDQIGVLYHQALSGTEWRFVMENKDVSRSAALLVALKVGHVESVDNIWMQYAKERIMETKVEKEFRCKNWAMAAIRELADSGIIGLQPDEEKIERIEEEAFLYAKDCYDMRSRVVYTSAHCVR</sequence>
<dbReference type="AlphaFoldDB" id="A0A0E1RWI3"/>
<gene>
    <name evidence="1" type="ORF">CIMG_13676</name>
</gene>
<dbReference type="Proteomes" id="UP000001261">
    <property type="component" value="Unassembled WGS sequence"/>
</dbReference>
<protein>
    <submittedName>
        <fullName evidence="1">Uncharacterized protein</fullName>
    </submittedName>
</protein>
<dbReference type="RefSeq" id="XP_001243624.1">
    <property type="nucleotide sequence ID" value="XM_001243623.1"/>
</dbReference>
<dbReference type="OMA" id="NGTIWRY"/>
<reference evidence="2" key="2">
    <citation type="journal article" date="2010" name="Genome Res.">
        <title>Population genomic sequencing of Coccidioides fungi reveals recent hybridization and transposon control.</title>
        <authorList>
            <person name="Neafsey D.E."/>
            <person name="Barker B.M."/>
            <person name="Sharpton T.J."/>
            <person name="Stajich J.E."/>
            <person name="Park D.J."/>
            <person name="Whiston E."/>
            <person name="Hung C.-Y."/>
            <person name="McMahan C."/>
            <person name="White J."/>
            <person name="Sykes S."/>
            <person name="Heiman D."/>
            <person name="Young S."/>
            <person name="Zeng Q."/>
            <person name="Abouelleil A."/>
            <person name="Aftuck L."/>
            <person name="Bessette D."/>
            <person name="Brown A."/>
            <person name="FitzGerald M."/>
            <person name="Lui A."/>
            <person name="Macdonald J.P."/>
            <person name="Priest M."/>
            <person name="Orbach M.J."/>
            <person name="Galgiani J.N."/>
            <person name="Kirkland T.N."/>
            <person name="Cole G.T."/>
            <person name="Birren B.W."/>
            <person name="Henn M.R."/>
            <person name="Taylor J.W."/>
            <person name="Rounsley S.D."/>
        </authorList>
    </citation>
    <scope>GENOME REANNOTATION</scope>
    <source>
        <strain evidence="2">RS</strain>
    </source>
</reference>
<dbReference type="GeneID" id="24165303"/>
<dbReference type="Pfam" id="PF21858">
    <property type="entry name" value="DUF6914"/>
    <property type="match status" value="1"/>
</dbReference>
<name>A0A0E1RWI3_COCIM</name>
<evidence type="ECO:0000313" key="2">
    <source>
        <dbReference type="Proteomes" id="UP000001261"/>
    </source>
</evidence>
<evidence type="ECO:0000313" key="1">
    <source>
        <dbReference type="EMBL" id="EAS32041.1"/>
    </source>
</evidence>
<proteinExistence type="predicted"/>
<keyword evidence="2" id="KW-1185">Reference proteome</keyword>
<dbReference type="OrthoDB" id="3016366at2759"/>
<dbReference type="KEGG" id="cim:CIMG_13676"/>
<reference evidence="2" key="1">
    <citation type="journal article" date="2009" name="Genome Res.">
        <title>Comparative genomic analyses of the human fungal pathogens Coccidioides and their relatives.</title>
        <authorList>
            <person name="Sharpton T.J."/>
            <person name="Stajich J.E."/>
            <person name="Rounsley S.D."/>
            <person name="Gardner M.J."/>
            <person name="Wortman J.R."/>
            <person name="Jordar V.S."/>
            <person name="Maiti R."/>
            <person name="Kodira C.D."/>
            <person name="Neafsey D.E."/>
            <person name="Zeng Q."/>
            <person name="Hung C.-Y."/>
            <person name="McMahan C."/>
            <person name="Muszewska A."/>
            <person name="Grynberg M."/>
            <person name="Mandel M.A."/>
            <person name="Kellner E.M."/>
            <person name="Barker B.M."/>
            <person name="Galgiani J.N."/>
            <person name="Orbach M.J."/>
            <person name="Kirkland T.N."/>
            <person name="Cole G.T."/>
            <person name="Henn M.R."/>
            <person name="Birren B.W."/>
            <person name="Taylor J.W."/>
        </authorList>
    </citation>
    <scope>NUCLEOTIDE SEQUENCE [LARGE SCALE GENOMIC DNA]</scope>
    <source>
        <strain evidence="2">RS</strain>
    </source>
</reference>
<dbReference type="VEuPathDB" id="FungiDB:CIMG_13676"/>
<dbReference type="InParanoid" id="A0A0E1RWI3"/>
<dbReference type="InterPro" id="IPR054208">
    <property type="entry name" value="DUF6914"/>
</dbReference>